<dbReference type="InterPro" id="IPR038718">
    <property type="entry name" value="SNF2-like_sf"/>
</dbReference>
<protein>
    <submittedName>
        <fullName evidence="4">Serine/threonine protein kinase</fullName>
    </submittedName>
</protein>
<evidence type="ECO:0000256" key="1">
    <source>
        <dbReference type="ARBA" id="ARBA00022801"/>
    </source>
</evidence>
<dbReference type="InterPro" id="IPR027417">
    <property type="entry name" value="P-loop_NTPase"/>
</dbReference>
<dbReference type="InterPro" id="IPR000330">
    <property type="entry name" value="SNF2_N"/>
</dbReference>
<dbReference type="Gene3D" id="3.40.50.10810">
    <property type="entry name" value="Tandem AAA-ATPase domain"/>
    <property type="match status" value="1"/>
</dbReference>
<dbReference type="SMART" id="SM00490">
    <property type="entry name" value="HELICc"/>
    <property type="match status" value="1"/>
</dbReference>
<keyword evidence="4" id="KW-0808">Transferase</keyword>
<proteinExistence type="predicted"/>
<gene>
    <name evidence="4" type="ORF">B4N89_08755</name>
</gene>
<reference evidence="4 5" key="1">
    <citation type="submission" date="2017-03" db="EMBL/GenBank/DDBJ databases">
        <title>Draft genome sequence of Streptomyces scabrisporus NF3, endophyte isolated from Amphipterygium adstringens.</title>
        <authorList>
            <person name="Vazquez M."/>
            <person name="Ceapa C.D."/>
            <person name="Rodriguez Luna D."/>
            <person name="Sanchez Esquivel S."/>
        </authorList>
    </citation>
    <scope>NUCLEOTIDE SEQUENCE [LARGE SCALE GENOMIC DNA]</scope>
    <source>
        <strain evidence="4 5">NF3</strain>
    </source>
</reference>
<dbReference type="InterPro" id="IPR014001">
    <property type="entry name" value="Helicase_ATP-bd"/>
</dbReference>
<dbReference type="STRING" id="159449.B4N89_08755"/>
<dbReference type="Proteomes" id="UP000190037">
    <property type="component" value="Unassembled WGS sequence"/>
</dbReference>
<name>A0A1T3NW60_9ACTN</name>
<dbReference type="Pfam" id="PF00176">
    <property type="entry name" value="SNF2-rel_dom"/>
    <property type="match status" value="1"/>
</dbReference>
<dbReference type="OrthoDB" id="9760715at2"/>
<feature type="domain" description="Helicase ATP-binding" evidence="2">
    <location>
        <begin position="167"/>
        <end position="321"/>
    </location>
</feature>
<dbReference type="InterPro" id="IPR049730">
    <property type="entry name" value="SNF2/RAD54-like_C"/>
</dbReference>
<accession>A0A1T3NW60</accession>
<comment type="caution">
    <text evidence="4">The sequence shown here is derived from an EMBL/GenBank/DDBJ whole genome shotgun (WGS) entry which is preliminary data.</text>
</comment>
<keyword evidence="4" id="KW-0418">Kinase</keyword>
<dbReference type="CDD" id="cd18793">
    <property type="entry name" value="SF2_C_SNF"/>
    <property type="match status" value="1"/>
</dbReference>
<keyword evidence="5" id="KW-1185">Reference proteome</keyword>
<evidence type="ECO:0000259" key="3">
    <source>
        <dbReference type="PROSITE" id="PS51194"/>
    </source>
</evidence>
<dbReference type="EMBL" id="MWQN01000001">
    <property type="protein sequence ID" value="OPC81024.1"/>
    <property type="molecule type" value="Genomic_DNA"/>
</dbReference>
<evidence type="ECO:0000313" key="5">
    <source>
        <dbReference type="Proteomes" id="UP000190037"/>
    </source>
</evidence>
<dbReference type="SUPFAM" id="SSF52540">
    <property type="entry name" value="P-loop containing nucleoside triphosphate hydrolases"/>
    <property type="match status" value="2"/>
</dbReference>
<dbReference type="InterPro" id="IPR001650">
    <property type="entry name" value="Helicase_C-like"/>
</dbReference>
<feature type="domain" description="Helicase C-terminal" evidence="3">
    <location>
        <begin position="444"/>
        <end position="602"/>
    </location>
</feature>
<keyword evidence="1" id="KW-0378">Hydrolase</keyword>
<dbReference type="Pfam" id="PF00271">
    <property type="entry name" value="Helicase_C"/>
    <property type="match status" value="1"/>
</dbReference>
<dbReference type="PROSITE" id="PS51194">
    <property type="entry name" value="HELICASE_CTER"/>
    <property type="match status" value="1"/>
</dbReference>
<dbReference type="Gene3D" id="3.40.50.300">
    <property type="entry name" value="P-loop containing nucleotide triphosphate hydrolases"/>
    <property type="match status" value="1"/>
</dbReference>
<keyword evidence="4" id="KW-0723">Serine/threonine-protein kinase</keyword>
<evidence type="ECO:0000259" key="2">
    <source>
        <dbReference type="PROSITE" id="PS51192"/>
    </source>
</evidence>
<sequence length="618" mass="67105">MPELPGRLQAVFVPAESAMAWWGVTDLEPAVREHGLPEGRPSTCRLALPDGDRAVPATVAIRLAELDDALPALSALDPDRPTIGASMRAWRVAATLPHDADDAFAELGARMPTAAHALLGFQETTIFSASALLGRFRQTVATHTALRSTSIRAELRPYQIHGVAWLRSVPGLGGGAILADEMGLGKTLQAICLLATRPPTGPHLVVCPTSLIGNWQRELARFAPDTPVIGYHGSRRTLPDSLPPGSVVVTSYPMLRADGILTETKWDVAIFDEAQQIKNPDALVSKAANRLSAEVRIAMTGTPVENHLEELWSILNVTSPGLLGSRARFRQRFAAPIEQRRSATAAAALNALVAPRLLRRTKSEVATELPAKQYSTIVCTVTEEQSRLYREAVDRAFTEGFGGGIGRRGRILALLTSLKQICNHPAQFLREETATPGRSGKFDRATEMLAEIVEERDRALVFTQYRAMGELLSGSLSATLGTGRIPFLHGGLSLERRDRLVRAFQEDDDAPPVLLLSLRAAGFGLNLTRATHVMHYDRWWNPAVEEQATDRAHRIGQDRTLNVHTLVTGGTIEDHIAQMHDTKRGLADIVSGNTEAALADLSDEQLHAVLDLDLGALT</sequence>
<evidence type="ECO:0000313" key="4">
    <source>
        <dbReference type="EMBL" id="OPC81024.1"/>
    </source>
</evidence>
<dbReference type="GO" id="GO:0004674">
    <property type="term" value="F:protein serine/threonine kinase activity"/>
    <property type="evidence" value="ECO:0007669"/>
    <property type="project" value="UniProtKB-KW"/>
</dbReference>
<dbReference type="GO" id="GO:0016787">
    <property type="term" value="F:hydrolase activity"/>
    <property type="evidence" value="ECO:0007669"/>
    <property type="project" value="UniProtKB-KW"/>
</dbReference>
<dbReference type="AlphaFoldDB" id="A0A1T3NW60"/>
<dbReference type="RefSeq" id="WP_078975331.1">
    <property type="nucleotide sequence ID" value="NZ_MWQN01000001.1"/>
</dbReference>
<organism evidence="4 5">
    <name type="scientific">Embleya scabrispora</name>
    <dbReference type="NCBI Taxonomy" id="159449"/>
    <lineage>
        <taxon>Bacteria</taxon>
        <taxon>Bacillati</taxon>
        <taxon>Actinomycetota</taxon>
        <taxon>Actinomycetes</taxon>
        <taxon>Kitasatosporales</taxon>
        <taxon>Streptomycetaceae</taxon>
        <taxon>Embleya</taxon>
    </lineage>
</organism>
<dbReference type="SMART" id="SM00487">
    <property type="entry name" value="DEXDc"/>
    <property type="match status" value="1"/>
</dbReference>
<dbReference type="GO" id="GO:0005524">
    <property type="term" value="F:ATP binding"/>
    <property type="evidence" value="ECO:0007669"/>
    <property type="project" value="InterPro"/>
</dbReference>
<dbReference type="PANTHER" id="PTHR10799">
    <property type="entry name" value="SNF2/RAD54 HELICASE FAMILY"/>
    <property type="match status" value="1"/>
</dbReference>
<dbReference type="PROSITE" id="PS51192">
    <property type="entry name" value="HELICASE_ATP_BIND_1"/>
    <property type="match status" value="1"/>
</dbReference>